<evidence type="ECO:0000313" key="1">
    <source>
        <dbReference type="EMBL" id="MBB3861469.1"/>
    </source>
</evidence>
<protein>
    <submittedName>
        <fullName evidence="1">Uncharacterized protein</fullName>
    </submittedName>
</protein>
<gene>
    <name evidence="1" type="ORF">GGQ88_002753</name>
</gene>
<keyword evidence="2" id="KW-1185">Reference proteome</keyword>
<dbReference type="RefSeq" id="WP_343057215.1">
    <property type="nucleotide sequence ID" value="NZ_JACICY010000006.1"/>
</dbReference>
<accession>A0A7W6EX44</accession>
<reference evidence="1 2" key="1">
    <citation type="submission" date="2020-08" db="EMBL/GenBank/DDBJ databases">
        <title>Genomic Encyclopedia of Type Strains, Phase IV (KMG-IV): sequencing the most valuable type-strain genomes for metagenomic binning, comparative biology and taxonomic classification.</title>
        <authorList>
            <person name="Goeker M."/>
        </authorList>
    </citation>
    <scope>NUCLEOTIDE SEQUENCE [LARGE SCALE GENOMIC DNA]</scope>
    <source>
        <strain evidence="1 2">DSM 14552</strain>
    </source>
</reference>
<comment type="caution">
    <text evidence="1">The sequence shown here is derived from an EMBL/GenBank/DDBJ whole genome shotgun (WGS) entry which is preliminary data.</text>
</comment>
<dbReference type="AlphaFoldDB" id="A0A7W6EX44"/>
<dbReference type="Proteomes" id="UP000562395">
    <property type="component" value="Unassembled WGS sequence"/>
</dbReference>
<organism evidence="1 2">
    <name type="scientific">Novosphingobium hassiacum</name>
    <dbReference type="NCBI Taxonomy" id="173676"/>
    <lineage>
        <taxon>Bacteria</taxon>
        <taxon>Pseudomonadati</taxon>
        <taxon>Pseudomonadota</taxon>
        <taxon>Alphaproteobacteria</taxon>
        <taxon>Sphingomonadales</taxon>
        <taxon>Sphingomonadaceae</taxon>
        <taxon>Novosphingobium</taxon>
    </lineage>
</organism>
<sequence length="210" mass="23246">MRSSVGYPAIRLANGNRTAEWGTMRPAITFDPASARALLEGRKTQVRLGAGHWLGRLEPGEIIFGHEACAPGRVQDGVELLTDIKRAEFVAFSDGWRRDRAGNGWQGRPLVDPNEKWIAAPHMPAWACRIRLELVSRRTEQLQDISLHDLTAEGLVSYLGGLLWRWPASGSKLHLSARKAFAACWDTSHPVPGLSWADNPAILVLTVKRV</sequence>
<proteinExistence type="predicted"/>
<name>A0A7W6EX44_9SPHN</name>
<evidence type="ECO:0000313" key="2">
    <source>
        <dbReference type="Proteomes" id="UP000562395"/>
    </source>
</evidence>
<dbReference type="EMBL" id="JACICY010000006">
    <property type="protein sequence ID" value="MBB3861469.1"/>
    <property type="molecule type" value="Genomic_DNA"/>
</dbReference>